<keyword evidence="2 11" id="KW-0444">Lipid biosynthesis</keyword>
<keyword evidence="12" id="KW-1133">Transmembrane helix</keyword>
<evidence type="ECO:0000256" key="9">
    <source>
        <dbReference type="ARBA" id="ARBA00023264"/>
    </source>
</evidence>
<dbReference type="Pfam" id="PF02666">
    <property type="entry name" value="PS_Dcarbxylase"/>
    <property type="match status" value="1"/>
</dbReference>
<evidence type="ECO:0000256" key="3">
    <source>
        <dbReference type="ARBA" id="ARBA00022793"/>
    </source>
</evidence>
<proteinExistence type="inferred from homology"/>
<feature type="active site" description="Schiff-base intermediate with substrate; via pyruvic acid" evidence="11">
    <location>
        <position position="194"/>
    </location>
</feature>
<keyword evidence="7 11" id="KW-0594">Phospholipid biosynthesis</keyword>
<feature type="transmembrane region" description="Helical" evidence="12">
    <location>
        <begin position="24"/>
        <end position="57"/>
    </location>
</feature>
<dbReference type="NCBIfam" id="NF003677">
    <property type="entry name" value="PRK05305.1-1"/>
    <property type="match status" value="1"/>
</dbReference>
<accession>A0A2U2CB59</accession>
<comment type="subcellular location">
    <subcellularLocation>
        <location evidence="11">Cell membrane</location>
        <topology evidence="11">Peripheral membrane protein</topology>
    </subcellularLocation>
</comment>
<gene>
    <name evidence="11" type="primary">psd</name>
    <name evidence="13" type="ORF">C4N9_09800</name>
</gene>
<comment type="function">
    <text evidence="11">Catalyzes the formation of phosphatidylethanolamine (PtdEtn) from phosphatidylserine (PtdSer).</text>
</comment>
<dbReference type="PANTHER" id="PTHR35809:SF1">
    <property type="entry name" value="ARCHAETIDYLSERINE DECARBOXYLASE PROENZYME-RELATED"/>
    <property type="match status" value="1"/>
</dbReference>
<comment type="pathway">
    <text evidence="11">Phospholipid metabolism; phosphatidylethanolamine biosynthesis; phosphatidylethanolamine from CDP-diacylglycerol: step 2/2.</text>
</comment>
<comment type="catalytic activity">
    <reaction evidence="11">
        <text>a 1,2-diacyl-sn-glycero-3-phospho-L-serine + H(+) = a 1,2-diacyl-sn-glycero-3-phosphoethanolamine + CO2</text>
        <dbReference type="Rhea" id="RHEA:20828"/>
        <dbReference type="ChEBI" id="CHEBI:15378"/>
        <dbReference type="ChEBI" id="CHEBI:16526"/>
        <dbReference type="ChEBI" id="CHEBI:57262"/>
        <dbReference type="ChEBI" id="CHEBI:64612"/>
        <dbReference type="EC" id="4.1.1.65"/>
    </reaction>
</comment>
<comment type="subunit">
    <text evidence="11">Heterodimer of a large membrane-associated beta subunit and a small pyruvoyl-containing alpha subunit.</text>
</comment>
<keyword evidence="4 11" id="KW-0443">Lipid metabolism</keyword>
<keyword evidence="14" id="KW-1185">Reference proteome</keyword>
<reference evidence="13 14" key="1">
    <citation type="submission" date="2018-05" db="EMBL/GenBank/DDBJ databases">
        <title>Pararhodobacter marina sp. nov., isolated from deep-sea water of the Indian Ocean.</title>
        <authorList>
            <person name="Lai Q.Sr."/>
            <person name="Liu X."/>
            <person name="Shao Z."/>
        </authorList>
    </citation>
    <scope>NUCLEOTIDE SEQUENCE [LARGE SCALE GENOMIC DNA]</scope>
    <source>
        <strain evidence="13 14">CIC4N-9</strain>
    </source>
</reference>
<dbReference type="InterPro" id="IPR033175">
    <property type="entry name" value="PSD-A"/>
</dbReference>
<dbReference type="GO" id="GO:0006646">
    <property type="term" value="P:phosphatidylethanolamine biosynthetic process"/>
    <property type="evidence" value="ECO:0007669"/>
    <property type="project" value="UniProtKB-UniRule"/>
</dbReference>
<dbReference type="RefSeq" id="WP_109533148.1">
    <property type="nucleotide sequence ID" value="NZ_QEYD01000005.1"/>
</dbReference>
<evidence type="ECO:0000256" key="4">
    <source>
        <dbReference type="ARBA" id="ARBA00023098"/>
    </source>
</evidence>
<protein>
    <recommendedName>
        <fullName evidence="11">Phosphatidylserine decarboxylase proenzyme</fullName>
        <ecNumber evidence="11">4.1.1.65</ecNumber>
    </recommendedName>
    <component>
        <recommendedName>
            <fullName evidence="11">Phosphatidylserine decarboxylase alpha chain</fullName>
        </recommendedName>
    </component>
    <component>
        <recommendedName>
            <fullName evidence="11">Phosphatidylserine decarboxylase beta chain</fullName>
        </recommendedName>
    </component>
</protein>
<evidence type="ECO:0000256" key="7">
    <source>
        <dbReference type="ARBA" id="ARBA00023209"/>
    </source>
</evidence>
<comment type="similarity">
    <text evidence="11">Belongs to the phosphatidylserine decarboxylase family. PSD-A subfamily.</text>
</comment>
<evidence type="ECO:0000256" key="2">
    <source>
        <dbReference type="ARBA" id="ARBA00022516"/>
    </source>
</evidence>
<keyword evidence="3 11" id="KW-0210">Decarboxylase</keyword>
<feature type="chain" id="PRO_5023316019" description="Phosphatidylserine decarboxylase beta chain" evidence="11">
    <location>
        <begin position="1"/>
        <end position="193"/>
    </location>
</feature>
<dbReference type="GO" id="GO:0004609">
    <property type="term" value="F:phosphatidylserine decarboxylase activity"/>
    <property type="evidence" value="ECO:0007669"/>
    <property type="project" value="UniProtKB-UniRule"/>
</dbReference>
<dbReference type="OrthoDB" id="9790893at2"/>
<dbReference type="NCBIfam" id="NF003679">
    <property type="entry name" value="PRK05305.1-3"/>
    <property type="match status" value="1"/>
</dbReference>
<dbReference type="HAMAP" id="MF_00664">
    <property type="entry name" value="PS_decarb_PSD_A"/>
    <property type="match status" value="1"/>
</dbReference>
<dbReference type="GeneID" id="94365184"/>
<evidence type="ECO:0000313" key="13">
    <source>
        <dbReference type="EMBL" id="PWE29099.1"/>
    </source>
</evidence>
<keyword evidence="9 11" id="KW-1208">Phospholipid metabolism</keyword>
<name>A0A2U2CB59_9RHOB</name>
<evidence type="ECO:0000256" key="11">
    <source>
        <dbReference type="HAMAP-Rule" id="MF_00664"/>
    </source>
</evidence>
<dbReference type="UniPathway" id="UPA00558">
    <property type="reaction ID" value="UER00616"/>
</dbReference>
<comment type="PTM">
    <text evidence="11">Is synthesized initially as an inactive proenzyme. Formation of the active enzyme involves a self-maturation process in which the active site pyruvoyl group is generated from an internal serine residue via an autocatalytic post-translational modification. Two non-identical subunits are generated from the proenzyme in this reaction, and the pyruvate is formed at the N-terminus of the alpha chain, which is derived from the carboxyl end of the proenzyme. The post-translation cleavage follows an unusual pathway, termed non-hydrolytic serinolysis, in which the side chain hydroxyl group of the serine supplies its oxygen atom to form the C-terminus of the beta chain, while the remainder of the serine residue undergoes an oxidative deamination to produce ammonia and the pyruvoyl prosthetic group on the alpha chain.</text>
</comment>
<dbReference type="Proteomes" id="UP000244940">
    <property type="component" value="Unassembled WGS sequence"/>
</dbReference>
<evidence type="ECO:0000256" key="1">
    <source>
        <dbReference type="ARBA" id="ARBA00022475"/>
    </source>
</evidence>
<organism evidence="13 14">
    <name type="scientific">Pararhodobacter marinus</name>
    <dbReference type="NCBI Taxonomy" id="2184063"/>
    <lineage>
        <taxon>Bacteria</taxon>
        <taxon>Pseudomonadati</taxon>
        <taxon>Pseudomonadota</taxon>
        <taxon>Alphaproteobacteria</taxon>
        <taxon>Rhodobacterales</taxon>
        <taxon>Paracoccaceae</taxon>
        <taxon>Pararhodobacter</taxon>
    </lineage>
</organism>
<evidence type="ECO:0000256" key="12">
    <source>
        <dbReference type="SAM" id="Phobius"/>
    </source>
</evidence>
<keyword evidence="12" id="KW-0812">Transmembrane</keyword>
<dbReference type="InterPro" id="IPR003817">
    <property type="entry name" value="PS_Dcarbxylase"/>
</dbReference>
<dbReference type="NCBIfam" id="NF003678">
    <property type="entry name" value="PRK05305.1-2"/>
    <property type="match status" value="1"/>
</dbReference>
<feature type="modified residue" description="Pyruvic acid (Ser); by autocatalysis" evidence="11">
    <location>
        <position position="194"/>
    </location>
</feature>
<evidence type="ECO:0000256" key="10">
    <source>
        <dbReference type="ARBA" id="ARBA00023317"/>
    </source>
</evidence>
<evidence type="ECO:0000256" key="6">
    <source>
        <dbReference type="ARBA" id="ARBA00023145"/>
    </source>
</evidence>
<feature type="chain" id="PRO_5023316017" description="Phosphatidylserine decarboxylase alpha chain" evidence="11">
    <location>
        <begin position="194"/>
        <end position="236"/>
    </location>
</feature>
<evidence type="ECO:0000256" key="5">
    <source>
        <dbReference type="ARBA" id="ARBA00023136"/>
    </source>
</evidence>
<evidence type="ECO:0000313" key="14">
    <source>
        <dbReference type="Proteomes" id="UP000244940"/>
    </source>
</evidence>
<feature type="site" description="Cleavage (non-hydrolytic); by autocatalysis" evidence="11">
    <location>
        <begin position="193"/>
        <end position="194"/>
    </location>
</feature>
<dbReference type="EMBL" id="QEYD01000005">
    <property type="protein sequence ID" value="PWE29099.1"/>
    <property type="molecule type" value="Genomic_DNA"/>
</dbReference>
<keyword evidence="1 11" id="KW-1003">Cell membrane</keyword>
<dbReference type="AlphaFoldDB" id="A0A2U2CB59"/>
<dbReference type="GO" id="GO:0005886">
    <property type="term" value="C:plasma membrane"/>
    <property type="evidence" value="ECO:0007669"/>
    <property type="project" value="UniProtKB-SubCell"/>
</dbReference>
<keyword evidence="10 11" id="KW-0670">Pyruvate</keyword>
<keyword evidence="5 11" id="KW-0472">Membrane</keyword>
<sequence length="236" mass="25857">MPEPSHDSILNAVIKPVHREGYPFIGIFAAVTLVLFLIWQPLGWLGVILTIWCYYFFRDPDRQTPTRDGLIVSPADGVVSLIEPAAPPAELGLSETPLTRVSVFMNVFNCHVNRLPIAGEITAVGYRPGKFFNASLDKASVDNERNSVALRMADGRQLAVVQIAGLVARRIVCDVKPGDVLETGERFGMIRFGSRLDVYLPEGVEPLVALGQTMVAGETVLADLTASEPRRMAEIR</sequence>
<evidence type="ECO:0000256" key="8">
    <source>
        <dbReference type="ARBA" id="ARBA00023239"/>
    </source>
</evidence>
<dbReference type="PANTHER" id="PTHR35809">
    <property type="entry name" value="ARCHAETIDYLSERINE DECARBOXYLASE PROENZYME-RELATED"/>
    <property type="match status" value="1"/>
</dbReference>
<comment type="caution">
    <text evidence="13">The sequence shown here is derived from an EMBL/GenBank/DDBJ whole genome shotgun (WGS) entry which is preliminary data.</text>
</comment>
<dbReference type="EC" id="4.1.1.65" evidence="11"/>
<keyword evidence="6 11" id="KW-0865">Zymogen</keyword>
<comment type="cofactor">
    <cofactor evidence="11">
        <name>pyruvate</name>
        <dbReference type="ChEBI" id="CHEBI:15361"/>
    </cofactor>
    <text evidence="11">Binds 1 pyruvoyl group covalently per subunit.</text>
</comment>
<dbReference type="NCBIfam" id="NF003685">
    <property type="entry name" value="PRK05305.2-5"/>
    <property type="match status" value="1"/>
</dbReference>
<keyword evidence="8 11" id="KW-0456">Lyase</keyword>